<dbReference type="Proteomes" id="UP000253977">
    <property type="component" value="Unassembled WGS sequence"/>
</dbReference>
<gene>
    <name evidence="1" type="ORF">DU478_17520</name>
</gene>
<evidence type="ECO:0000313" key="2">
    <source>
        <dbReference type="Proteomes" id="UP000253977"/>
    </source>
</evidence>
<proteinExistence type="predicted"/>
<protein>
    <submittedName>
        <fullName evidence="1">Uncharacterized protein</fullName>
    </submittedName>
</protein>
<dbReference type="EMBL" id="QPMK01000016">
    <property type="protein sequence ID" value="RDD65001.1"/>
    <property type="molecule type" value="Genomic_DNA"/>
</dbReference>
<sequence>MIMNRRPGVVEDAILLVGDWRWRKGPRWKAALAWLFGRREVLVTHLGDVAHLSWWRGEPYLIHLSEDAR</sequence>
<organism evidence="1 2">
    <name type="scientific">Thalassococcus profundi</name>
    <dbReference type="NCBI Taxonomy" id="2282382"/>
    <lineage>
        <taxon>Bacteria</taxon>
        <taxon>Pseudomonadati</taxon>
        <taxon>Pseudomonadota</taxon>
        <taxon>Alphaproteobacteria</taxon>
        <taxon>Rhodobacterales</taxon>
        <taxon>Roseobacteraceae</taxon>
        <taxon>Thalassococcus</taxon>
    </lineage>
</organism>
<dbReference type="AlphaFoldDB" id="A0A369TI20"/>
<evidence type="ECO:0000313" key="1">
    <source>
        <dbReference type="EMBL" id="RDD65001.1"/>
    </source>
</evidence>
<keyword evidence="2" id="KW-1185">Reference proteome</keyword>
<accession>A0A369TI20</accession>
<name>A0A369TI20_9RHOB</name>
<reference evidence="1 2" key="1">
    <citation type="submission" date="2018-07" db="EMBL/GenBank/DDBJ databases">
        <title>Thalassococcus profundi sp. nov., a marine bacterium isolated from deep seawater of Okinawa Trough.</title>
        <authorList>
            <person name="Yu M."/>
        </authorList>
    </citation>
    <scope>NUCLEOTIDE SEQUENCE [LARGE SCALE GENOMIC DNA]</scope>
    <source>
        <strain evidence="1 2">WRAS1</strain>
    </source>
</reference>
<comment type="caution">
    <text evidence="1">The sequence shown here is derived from an EMBL/GenBank/DDBJ whole genome shotgun (WGS) entry which is preliminary data.</text>
</comment>